<dbReference type="CDD" id="cd13120">
    <property type="entry name" value="BF2867_like_N"/>
    <property type="match status" value="1"/>
</dbReference>
<gene>
    <name evidence="1" type="ORF">EZS27_005212</name>
</gene>
<protein>
    <recommendedName>
        <fullName evidence="2">Fimbrillin family protein</fullName>
    </recommendedName>
</protein>
<dbReference type="Gene3D" id="2.60.40.2620">
    <property type="entry name" value="Fimbrillin-like"/>
    <property type="match status" value="1"/>
</dbReference>
<sequence>MAFFPIVVVIIGAIACNEQEEDLFNIPSSAKNLISLSAKMDANGTGKAITRTSVSDFPNAVNDEAQVTVLAYITNSHDETPYINHEKADVMSDSTLSYYYLAWQEGKEQYWPDDQELWITAYNPFNNKDSHSNNKLKISLHPKDWKITPDAIVADPVTTKYLPNTTVDLSFHHIMSSLNIKMKSVDENVQLGKVEISIEENQSPRLYNLKTTQWEKPTVLTPSVNYLLSENILLSSIPVNLSSAPILFFPGMEQFVKLTVYQKLLDGSYGTISMKLSDIKDNTGTPISLLLPGIKSTLTLSLKPTMVFSVDNCSLQEWEVIDAGRATIHTEGEGQIEINVYSLDTERYKKIQSIKLISSGKEYRAIVTSISLSTSPFSALTENLKELPEHLDNQSQLIIYMTDNSMWKIPFSMYQYRYDENRLILTIDSKAF</sequence>
<evidence type="ECO:0000313" key="1">
    <source>
        <dbReference type="EMBL" id="KAA6347295.1"/>
    </source>
</evidence>
<accession>A0A5J4SQC4</accession>
<dbReference type="Pfam" id="PF13149">
    <property type="entry name" value="Mfa_like_1"/>
    <property type="match status" value="1"/>
</dbReference>
<dbReference type="InterPro" id="IPR025049">
    <property type="entry name" value="Mfa-like_1"/>
</dbReference>
<evidence type="ECO:0008006" key="2">
    <source>
        <dbReference type="Google" id="ProtNLM"/>
    </source>
</evidence>
<dbReference type="AlphaFoldDB" id="A0A5J4SQC4"/>
<proteinExistence type="predicted"/>
<dbReference type="EMBL" id="SNRY01000100">
    <property type="protein sequence ID" value="KAA6347295.1"/>
    <property type="molecule type" value="Genomic_DNA"/>
</dbReference>
<organism evidence="1">
    <name type="scientific">termite gut metagenome</name>
    <dbReference type="NCBI Taxonomy" id="433724"/>
    <lineage>
        <taxon>unclassified sequences</taxon>
        <taxon>metagenomes</taxon>
        <taxon>organismal metagenomes</taxon>
    </lineage>
</organism>
<reference evidence="1" key="1">
    <citation type="submission" date="2019-03" db="EMBL/GenBank/DDBJ databases">
        <title>Single cell metagenomics reveals metabolic interactions within the superorganism composed of flagellate Streblomastix strix and complex community of Bacteroidetes bacteria on its surface.</title>
        <authorList>
            <person name="Treitli S.C."/>
            <person name="Kolisko M."/>
            <person name="Husnik F."/>
            <person name="Keeling P."/>
            <person name="Hampl V."/>
        </authorList>
    </citation>
    <scope>NUCLEOTIDE SEQUENCE</scope>
    <source>
        <strain evidence="1">STM</strain>
    </source>
</reference>
<dbReference type="InterPro" id="IPR042278">
    <property type="entry name" value="Mfa-like_1_N"/>
</dbReference>
<comment type="caution">
    <text evidence="1">The sequence shown here is derived from an EMBL/GenBank/DDBJ whole genome shotgun (WGS) entry which is preliminary data.</text>
</comment>
<name>A0A5J4SQC4_9ZZZZ</name>